<protein>
    <submittedName>
        <fullName evidence="2">Uncharacterized protein</fullName>
    </submittedName>
</protein>
<accession>A0A3E1P8G4</accession>
<reference evidence="2 3" key="1">
    <citation type="submission" date="2018-08" db="EMBL/GenBank/DDBJ databases">
        <title>Chitinophaga sp. K20C18050901, a novel bacterium isolated from forest soil.</title>
        <authorList>
            <person name="Wang C."/>
        </authorList>
    </citation>
    <scope>NUCLEOTIDE SEQUENCE [LARGE SCALE GENOMIC DNA]</scope>
    <source>
        <strain evidence="2 3">K20C18050901</strain>
    </source>
</reference>
<dbReference type="OrthoDB" id="965736at2"/>
<evidence type="ECO:0000256" key="1">
    <source>
        <dbReference type="SAM" id="Phobius"/>
    </source>
</evidence>
<feature type="transmembrane region" description="Helical" evidence="1">
    <location>
        <begin position="58"/>
        <end position="78"/>
    </location>
</feature>
<feature type="transmembrane region" description="Helical" evidence="1">
    <location>
        <begin position="6"/>
        <end position="25"/>
    </location>
</feature>
<organism evidence="2 3">
    <name type="scientific">Chitinophaga silvisoli</name>
    <dbReference type="NCBI Taxonomy" id="2291814"/>
    <lineage>
        <taxon>Bacteria</taxon>
        <taxon>Pseudomonadati</taxon>
        <taxon>Bacteroidota</taxon>
        <taxon>Chitinophagia</taxon>
        <taxon>Chitinophagales</taxon>
        <taxon>Chitinophagaceae</taxon>
        <taxon>Chitinophaga</taxon>
    </lineage>
</organism>
<sequence length="158" mass="18130">MIKLYIGYILAAVFNFYVIMLYYGVSTGFANYAPVAALLGALVLFSGAAPIILYKTRVGLIVGIIGCLLILPFSIMFLKSIFEDEIFNWRLLLITLPSILVFTSIYFTTKSLFNKNGLLPDIQANKLIKLLLFFTPILLLILYLIFYGQYWHWNMFRM</sequence>
<keyword evidence="3" id="KW-1185">Reference proteome</keyword>
<proteinExistence type="predicted"/>
<dbReference type="EMBL" id="QTJV01000001">
    <property type="protein sequence ID" value="RFM36444.1"/>
    <property type="molecule type" value="Genomic_DNA"/>
</dbReference>
<gene>
    <name evidence="2" type="ORF">DXN04_02775</name>
</gene>
<keyword evidence="1" id="KW-0472">Membrane</keyword>
<feature type="transmembrane region" description="Helical" evidence="1">
    <location>
        <begin position="127"/>
        <end position="148"/>
    </location>
</feature>
<feature type="transmembrane region" description="Helical" evidence="1">
    <location>
        <begin position="90"/>
        <end position="107"/>
    </location>
</feature>
<comment type="caution">
    <text evidence="2">The sequence shown here is derived from an EMBL/GenBank/DDBJ whole genome shotgun (WGS) entry which is preliminary data.</text>
</comment>
<name>A0A3E1P8G4_9BACT</name>
<dbReference type="Proteomes" id="UP000261174">
    <property type="component" value="Unassembled WGS sequence"/>
</dbReference>
<evidence type="ECO:0000313" key="2">
    <source>
        <dbReference type="EMBL" id="RFM36444.1"/>
    </source>
</evidence>
<dbReference type="AlphaFoldDB" id="A0A3E1P8G4"/>
<keyword evidence="1" id="KW-0812">Transmembrane</keyword>
<dbReference type="RefSeq" id="WP_116851769.1">
    <property type="nucleotide sequence ID" value="NZ_QTJV01000001.1"/>
</dbReference>
<evidence type="ECO:0000313" key="3">
    <source>
        <dbReference type="Proteomes" id="UP000261174"/>
    </source>
</evidence>
<feature type="transmembrane region" description="Helical" evidence="1">
    <location>
        <begin position="32"/>
        <end position="52"/>
    </location>
</feature>
<keyword evidence="1" id="KW-1133">Transmembrane helix</keyword>